<comment type="caution">
    <text evidence="14">The sequence shown here is derived from an EMBL/GenBank/DDBJ whole genome shotgun (WGS) entry which is preliminary data.</text>
</comment>
<dbReference type="PANTHER" id="PTHR30069">
    <property type="entry name" value="TONB-DEPENDENT OUTER MEMBRANE RECEPTOR"/>
    <property type="match status" value="1"/>
</dbReference>
<dbReference type="SUPFAM" id="SSF56935">
    <property type="entry name" value="Porins"/>
    <property type="match status" value="1"/>
</dbReference>
<keyword evidence="4 8" id="KW-0812">Transmembrane</keyword>
<evidence type="ECO:0000259" key="13">
    <source>
        <dbReference type="Pfam" id="PF07715"/>
    </source>
</evidence>
<name>A0ABV6PJ76_9SPHN</name>
<dbReference type="Pfam" id="PF07715">
    <property type="entry name" value="Plug"/>
    <property type="match status" value="1"/>
</dbReference>
<dbReference type="PROSITE" id="PS52016">
    <property type="entry name" value="TONB_DEPENDENT_REC_3"/>
    <property type="match status" value="1"/>
</dbReference>
<keyword evidence="7 8" id="KW-0998">Cell outer membrane</keyword>
<dbReference type="Gene3D" id="2.40.170.20">
    <property type="entry name" value="TonB-dependent receptor, beta-barrel domain"/>
    <property type="match status" value="1"/>
</dbReference>
<accession>A0ABV6PJ76</accession>
<keyword evidence="14" id="KW-0675">Receptor</keyword>
<keyword evidence="15" id="KW-1185">Reference proteome</keyword>
<evidence type="ECO:0000256" key="5">
    <source>
        <dbReference type="ARBA" id="ARBA00023077"/>
    </source>
</evidence>
<evidence type="ECO:0000256" key="4">
    <source>
        <dbReference type="ARBA" id="ARBA00022692"/>
    </source>
</evidence>
<dbReference type="EMBL" id="JBHLTL010000004">
    <property type="protein sequence ID" value="MFC0589108.1"/>
    <property type="molecule type" value="Genomic_DNA"/>
</dbReference>
<evidence type="ECO:0000256" key="7">
    <source>
        <dbReference type="ARBA" id="ARBA00023237"/>
    </source>
</evidence>
<keyword evidence="6 8" id="KW-0472">Membrane</keyword>
<gene>
    <name evidence="14" type="ORF">ACFFF7_06750</name>
</gene>
<reference evidence="14 15" key="1">
    <citation type="submission" date="2024-09" db="EMBL/GenBank/DDBJ databases">
        <authorList>
            <person name="Sun Q."/>
            <person name="Mori K."/>
        </authorList>
    </citation>
    <scope>NUCLEOTIDE SEQUENCE [LARGE SCALE GENOMIC DNA]</scope>
    <source>
        <strain evidence="14 15">NCAIM B.02537</strain>
    </source>
</reference>
<organism evidence="14 15">
    <name type="scientific">Novosphingobium aquiterrae</name>
    <dbReference type="NCBI Taxonomy" id="624388"/>
    <lineage>
        <taxon>Bacteria</taxon>
        <taxon>Pseudomonadati</taxon>
        <taxon>Pseudomonadota</taxon>
        <taxon>Alphaproteobacteria</taxon>
        <taxon>Sphingomonadales</taxon>
        <taxon>Sphingomonadaceae</taxon>
        <taxon>Novosphingobium</taxon>
    </lineage>
</organism>
<evidence type="ECO:0000256" key="10">
    <source>
        <dbReference type="SAM" id="MobiDB-lite"/>
    </source>
</evidence>
<comment type="subcellular location">
    <subcellularLocation>
        <location evidence="1 8">Cell outer membrane</location>
        <topology evidence="1 8">Multi-pass membrane protein</topology>
    </subcellularLocation>
</comment>
<keyword evidence="2 8" id="KW-0813">Transport</keyword>
<evidence type="ECO:0000256" key="9">
    <source>
        <dbReference type="RuleBase" id="RU003357"/>
    </source>
</evidence>
<evidence type="ECO:0000256" key="1">
    <source>
        <dbReference type="ARBA" id="ARBA00004571"/>
    </source>
</evidence>
<keyword evidence="3 8" id="KW-1134">Transmembrane beta strand</keyword>
<dbReference type="InterPro" id="IPR036942">
    <property type="entry name" value="Beta-barrel_TonB_sf"/>
</dbReference>
<evidence type="ECO:0000256" key="8">
    <source>
        <dbReference type="PROSITE-ProRule" id="PRU01360"/>
    </source>
</evidence>
<evidence type="ECO:0000313" key="14">
    <source>
        <dbReference type="EMBL" id="MFC0589108.1"/>
    </source>
</evidence>
<comment type="similarity">
    <text evidence="8 9">Belongs to the TonB-dependent receptor family.</text>
</comment>
<dbReference type="RefSeq" id="WP_379480611.1">
    <property type="nucleotide sequence ID" value="NZ_JBHLTL010000004.1"/>
</dbReference>
<dbReference type="Proteomes" id="UP001589943">
    <property type="component" value="Unassembled WGS sequence"/>
</dbReference>
<sequence>MPTTNRLALLTGSAVLALLAAFPAHAQETPAQPVPQDHNSPADTYHQGPGQEIVVTAPLRTQRLDSLSGVAILGGADLTAALRPSIGDTLKNTPGVSSSSFGPTASRPVLRGLQGERVRILTNGIGSIDVSNTSADHAPVVNPLLAERIEVLRGPQSLLYGSAAIGGVVNVVDGRIPNVVPDEPIHLSALAGYATAAKERDGSISIDVPLSGGWVGHVDGSYLKSADMRIGGYALTPDLRAQALTSSLLPAEPGSDIDFAANANVRGILPNTAARTWSAAAGLAYINDRGSIGVAYSHFDSLYGVPLRLATLPGQGQEAPRLQQSQDRIDARAEVKPDNGPFDQIGFRFGFADYVHAELGPDGAVGTTFFNQGMEGRLELRQRKSGPWSGVSGLQFVRRDFDVIGDEAFLPRNSTGQFGLFTMQQIDSGPLRVEAGARWEHAALEAKPAPDQTQFFSGSRNFDAFSGALGASFELAKDWRIGVNLSRTERAPAAEELFANGPHAGTSAFEIGDVDLAKENALSVEAILRGKGAGYSFELSAYHSWFGNFIFERATGGLEEGLPVFQISQANARLYGFEAEAKVTLARFGAWTIEADALADYVHATIDGSGPAPRIPPLRMLGGLSLESSHVNLRGEVERVTAQNRIAPFETATPGYTMVNAELGWRPWGKSRPLSFVLTANNLFDVNARRHASFLKDYAPLAGRDIRVTARLEL</sequence>
<dbReference type="InterPro" id="IPR012910">
    <property type="entry name" value="Plug_dom"/>
</dbReference>
<dbReference type="InterPro" id="IPR037066">
    <property type="entry name" value="Plug_dom_sf"/>
</dbReference>
<proteinExistence type="inferred from homology"/>
<dbReference type="InterPro" id="IPR000531">
    <property type="entry name" value="Beta-barrel_TonB"/>
</dbReference>
<protein>
    <submittedName>
        <fullName evidence="14">TonB-dependent receptor</fullName>
    </submittedName>
</protein>
<evidence type="ECO:0000313" key="15">
    <source>
        <dbReference type="Proteomes" id="UP001589943"/>
    </source>
</evidence>
<evidence type="ECO:0000259" key="12">
    <source>
        <dbReference type="Pfam" id="PF00593"/>
    </source>
</evidence>
<feature type="region of interest" description="Disordered" evidence="10">
    <location>
        <begin position="28"/>
        <end position="48"/>
    </location>
</feature>
<feature type="signal peptide" evidence="11">
    <location>
        <begin position="1"/>
        <end position="26"/>
    </location>
</feature>
<dbReference type="PANTHER" id="PTHR30069:SF40">
    <property type="entry name" value="TONB-DEPENDENT RECEPTOR NMB0964-RELATED"/>
    <property type="match status" value="1"/>
</dbReference>
<keyword evidence="11" id="KW-0732">Signal</keyword>
<evidence type="ECO:0000256" key="11">
    <source>
        <dbReference type="SAM" id="SignalP"/>
    </source>
</evidence>
<dbReference type="InterPro" id="IPR039426">
    <property type="entry name" value="TonB-dep_rcpt-like"/>
</dbReference>
<evidence type="ECO:0000256" key="3">
    <source>
        <dbReference type="ARBA" id="ARBA00022452"/>
    </source>
</evidence>
<dbReference type="Pfam" id="PF00593">
    <property type="entry name" value="TonB_dep_Rec_b-barrel"/>
    <property type="match status" value="1"/>
</dbReference>
<evidence type="ECO:0000256" key="2">
    <source>
        <dbReference type="ARBA" id="ARBA00022448"/>
    </source>
</evidence>
<evidence type="ECO:0000256" key="6">
    <source>
        <dbReference type="ARBA" id="ARBA00023136"/>
    </source>
</evidence>
<feature type="domain" description="TonB-dependent receptor plug" evidence="13">
    <location>
        <begin position="66"/>
        <end position="168"/>
    </location>
</feature>
<keyword evidence="5 9" id="KW-0798">TonB box</keyword>
<feature type="domain" description="TonB-dependent receptor-like beta-barrel" evidence="12">
    <location>
        <begin position="282"/>
        <end position="683"/>
    </location>
</feature>
<feature type="chain" id="PRO_5046279543" evidence="11">
    <location>
        <begin position="27"/>
        <end position="714"/>
    </location>
</feature>
<dbReference type="Gene3D" id="2.170.130.10">
    <property type="entry name" value="TonB-dependent receptor, plug domain"/>
    <property type="match status" value="1"/>
</dbReference>